<comment type="similarity">
    <text evidence="3">Belongs to the CcmB/CycW/HelB family.</text>
</comment>
<proteinExistence type="inferred from homology"/>
<dbReference type="InterPro" id="IPR003544">
    <property type="entry name" value="Cyt_c_biogenesis_CcmB"/>
</dbReference>
<dbReference type="InterPro" id="IPR026031">
    <property type="entry name" value="Cyt_c_CcmB_bac"/>
</dbReference>
<dbReference type="GO" id="GO:0015232">
    <property type="term" value="F:heme transmembrane transporter activity"/>
    <property type="evidence" value="ECO:0007669"/>
    <property type="project" value="InterPro"/>
</dbReference>
<accession>A0A2S5SXL1</accession>
<feature type="transmembrane region" description="Helical" evidence="11">
    <location>
        <begin position="247"/>
        <end position="270"/>
    </location>
</feature>
<evidence type="ECO:0000256" key="9">
    <source>
        <dbReference type="ARBA" id="ARBA00022989"/>
    </source>
</evidence>
<keyword evidence="7 11" id="KW-0812">Transmembrane</keyword>
<dbReference type="NCBIfam" id="TIGR01191">
    <property type="entry name" value="ccmC"/>
    <property type="match status" value="1"/>
</dbReference>
<feature type="transmembrane region" description="Helical" evidence="11">
    <location>
        <begin position="198"/>
        <end position="221"/>
    </location>
</feature>
<evidence type="ECO:0000313" key="13">
    <source>
        <dbReference type="EMBL" id="PPE67466.1"/>
    </source>
</evidence>
<feature type="transmembrane region" description="Helical" evidence="11">
    <location>
        <begin position="290"/>
        <end position="309"/>
    </location>
</feature>
<feature type="transmembrane region" description="Helical" evidence="11">
    <location>
        <begin position="125"/>
        <end position="154"/>
    </location>
</feature>
<evidence type="ECO:0000256" key="4">
    <source>
        <dbReference type="ARBA" id="ARBA00022448"/>
    </source>
</evidence>
<comment type="function">
    <text evidence="1 11">Required for the export of heme to the periplasm for the biogenesis of c-type cytochromes.</text>
</comment>
<keyword evidence="10 11" id="KW-0472">Membrane</keyword>
<keyword evidence="5" id="KW-1003">Cell membrane</keyword>
<dbReference type="GO" id="GO:0017004">
    <property type="term" value="P:cytochrome complex assembly"/>
    <property type="evidence" value="ECO:0007669"/>
    <property type="project" value="UniProtKB-KW"/>
</dbReference>
<dbReference type="AlphaFoldDB" id="A0A2S5SXL1"/>
<protein>
    <recommendedName>
        <fullName evidence="11">Heme exporter protein C</fullName>
    </recommendedName>
    <alternativeName>
        <fullName evidence="11">Cytochrome c-type biogenesis protein</fullName>
    </alternativeName>
</protein>
<dbReference type="Proteomes" id="UP000238605">
    <property type="component" value="Unassembled WGS sequence"/>
</dbReference>
<evidence type="ECO:0000256" key="7">
    <source>
        <dbReference type="ARBA" id="ARBA00022692"/>
    </source>
</evidence>
<organism evidence="13 14">
    <name type="scientific">Caldimonas caldifontis</name>
    <dbReference type="NCBI Taxonomy" id="1452508"/>
    <lineage>
        <taxon>Bacteria</taxon>
        <taxon>Pseudomonadati</taxon>
        <taxon>Pseudomonadota</taxon>
        <taxon>Betaproteobacteria</taxon>
        <taxon>Burkholderiales</taxon>
        <taxon>Sphaerotilaceae</taxon>
        <taxon>Caldimonas</taxon>
    </lineage>
</organism>
<gene>
    <name evidence="13" type="primary">ccmB</name>
    <name evidence="11" type="synonym">ccmC</name>
    <name evidence="13" type="ORF">C1704_04730</name>
</gene>
<feature type="transmembrane region" description="Helical" evidence="11">
    <location>
        <begin position="161"/>
        <end position="186"/>
    </location>
</feature>
<comment type="caution">
    <text evidence="11">Lacks conserved residue(s) required for the propagation of feature annotation.</text>
</comment>
<keyword evidence="14" id="KW-1185">Reference proteome</keyword>
<feature type="transmembrane region" description="Helical" evidence="11">
    <location>
        <begin position="321"/>
        <end position="341"/>
    </location>
</feature>
<dbReference type="GO" id="GO:0020037">
    <property type="term" value="F:heme binding"/>
    <property type="evidence" value="ECO:0007669"/>
    <property type="project" value="InterPro"/>
</dbReference>
<dbReference type="GO" id="GO:0005886">
    <property type="term" value="C:plasma membrane"/>
    <property type="evidence" value="ECO:0007669"/>
    <property type="project" value="UniProtKB-SubCell"/>
</dbReference>
<feature type="transmembrane region" description="Helical" evidence="11">
    <location>
        <begin position="21"/>
        <end position="41"/>
    </location>
</feature>
<dbReference type="OrthoDB" id="9778550at2"/>
<dbReference type="InterPro" id="IPR002541">
    <property type="entry name" value="Cyt_c_assembly"/>
</dbReference>
<evidence type="ECO:0000256" key="3">
    <source>
        <dbReference type="ARBA" id="ARBA00010544"/>
    </source>
</evidence>
<dbReference type="Pfam" id="PF03379">
    <property type="entry name" value="CcmB"/>
    <property type="match status" value="1"/>
</dbReference>
<reference evidence="13 14" key="1">
    <citation type="submission" date="2018-02" db="EMBL/GenBank/DDBJ databases">
        <title>Reclassifiation of [Polyangium] brachysporum DSM 7029 as Guopingzhaonella breviflexa gen. nov., sp. nov., a member of the family Comamonadaceae.</title>
        <authorList>
            <person name="Tang B."/>
        </authorList>
    </citation>
    <scope>NUCLEOTIDE SEQUENCE [LARGE SCALE GENOMIC DNA]</scope>
    <source>
        <strain evidence="13 14">BCRC 80649</strain>
    </source>
</reference>
<feature type="transmembrane region" description="Helical" evidence="11">
    <location>
        <begin position="423"/>
        <end position="447"/>
    </location>
</feature>
<dbReference type="PRINTS" id="PR01386">
    <property type="entry name" value="CCMCBIOGNSIS"/>
</dbReference>
<dbReference type="InterPro" id="IPR003557">
    <property type="entry name" value="Cyt_c_biogenesis_CcmC"/>
</dbReference>
<evidence type="ECO:0000256" key="6">
    <source>
        <dbReference type="ARBA" id="ARBA00022519"/>
    </source>
</evidence>
<evidence type="ECO:0000256" key="5">
    <source>
        <dbReference type="ARBA" id="ARBA00022475"/>
    </source>
</evidence>
<evidence type="ECO:0000256" key="1">
    <source>
        <dbReference type="ARBA" id="ARBA00002442"/>
    </source>
</evidence>
<feature type="domain" description="Cytochrome c assembly protein" evidence="12">
    <location>
        <begin position="233"/>
        <end position="410"/>
    </location>
</feature>
<keyword evidence="6 11" id="KW-0997">Cell inner membrane</keyword>
<feature type="transmembrane region" description="Helical" evidence="11">
    <location>
        <begin position="47"/>
        <end position="72"/>
    </location>
</feature>
<comment type="similarity">
    <text evidence="11">Belongs to the CcmC/CycZ/HelC family.</text>
</comment>
<evidence type="ECO:0000256" key="11">
    <source>
        <dbReference type="RuleBase" id="RU364092"/>
    </source>
</evidence>
<evidence type="ECO:0000256" key="8">
    <source>
        <dbReference type="ARBA" id="ARBA00022748"/>
    </source>
</evidence>
<keyword evidence="8 11" id="KW-0201">Cytochrome c-type biogenesis</keyword>
<dbReference type="Pfam" id="PF01578">
    <property type="entry name" value="Cytochrom_C_asm"/>
    <property type="match status" value="1"/>
</dbReference>
<evidence type="ECO:0000259" key="12">
    <source>
        <dbReference type="Pfam" id="PF01578"/>
    </source>
</evidence>
<evidence type="ECO:0000256" key="10">
    <source>
        <dbReference type="ARBA" id="ARBA00023136"/>
    </source>
</evidence>
<dbReference type="NCBIfam" id="TIGR01190">
    <property type="entry name" value="ccmB"/>
    <property type="match status" value="1"/>
</dbReference>
<dbReference type="RefSeq" id="WP_104301477.1">
    <property type="nucleotide sequence ID" value="NZ_PSNX01000003.1"/>
</dbReference>
<dbReference type="PANTHER" id="PTHR30070:SF1">
    <property type="entry name" value="CYTOCHROME C BIOGENESIS B-RELATED"/>
    <property type="match status" value="1"/>
</dbReference>
<dbReference type="PANTHER" id="PTHR30070">
    <property type="entry name" value="HEME EXPORTER PROTEIN B"/>
    <property type="match status" value="1"/>
</dbReference>
<sequence>MRSLFWSLVQRDLRLAGRRRVDLLLPLGFAVAAVSLFPLAVGPETALLRQIAAGVVWACALLSALMSVSALFASDASDGTLDQLLLAAPSPTVIAAARALGHWLLHGVPLVLLSPLLAAALGLQGVALAVLVAGLALGTLIFSLWGTVAAALTVGLRQAGLLVMLIVLPLAVPALVLGTGTVSAVLGGLSPMPHLALLAAWMLLSAVVALPLAGAALRLGLDAGGDAPVRWTGLAAPPRFFAFTGRLLPALWALAAVLGAVGLVWGLGLAPTDAQQGEVYRIVYLHVPSAWVAMLLYLVMAFWATVGWVAQVRTAGVLARALAPTGAWAAAVCLVTGAIWGQPTWGTWWVWDARLTSMLILLLLYLGVIALTAAIDDVQRGDAAGALLAVVGVVNVPILYFSVQWWSTLHQGATLPVGDSPRMAAAMLTPLLIMVLAYWAYAAAASLTRARALLMQREAGAAWLKAHLKEGAA</sequence>
<feature type="transmembrane region" description="Helical" evidence="11">
    <location>
        <begin position="353"/>
        <end position="371"/>
    </location>
</feature>
<keyword evidence="4 11" id="KW-0813">Transport</keyword>
<evidence type="ECO:0000256" key="2">
    <source>
        <dbReference type="ARBA" id="ARBA00004429"/>
    </source>
</evidence>
<feature type="transmembrane region" description="Helical" evidence="11">
    <location>
        <begin position="383"/>
        <end position="403"/>
    </location>
</feature>
<keyword evidence="9 11" id="KW-1133">Transmembrane helix</keyword>
<comment type="subcellular location">
    <subcellularLocation>
        <location evidence="2">Cell inner membrane</location>
        <topology evidence="2">Multi-pass membrane protein</topology>
    </subcellularLocation>
</comment>
<dbReference type="GO" id="GO:1903607">
    <property type="term" value="P:cytochrome c biosynthetic process"/>
    <property type="evidence" value="ECO:0007669"/>
    <property type="project" value="TreeGrafter"/>
</dbReference>
<comment type="caution">
    <text evidence="13">The sequence shown here is derived from an EMBL/GenBank/DDBJ whole genome shotgun (WGS) entry which is preliminary data.</text>
</comment>
<dbReference type="EMBL" id="PSNX01000003">
    <property type="protein sequence ID" value="PPE67466.1"/>
    <property type="molecule type" value="Genomic_DNA"/>
</dbReference>
<evidence type="ECO:0000313" key="14">
    <source>
        <dbReference type="Proteomes" id="UP000238605"/>
    </source>
</evidence>
<name>A0A2S5SXL1_9BURK</name>